<dbReference type="Pfam" id="PF05853">
    <property type="entry name" value="BKACE"/>
    <property type="match status" value="1"/>
</dbReference>
<organism evidence="5 6">
    <name type="scientific">Rhizobium loti</name>
    <name type="common">Mesorhizobium loti</name>
    <dbReference type="NCBI Taxonomy" id="381"/>
    <lineage>
        <taxon>Bacteria</taxon>
        <taxon>Pseudomonadati</taxon>
        <taxon>Pseudomonadota</taxon>
        <taxon>Alphaproteobacteria</taxon>
        <taxon>Hyphomicrobiales</taxon>
        <taxon>Phyllobacteriaceae</taxon>
        <taxon>Mesorhizobium</taxon>
    </lineage>
</organism>
<evidence type="ECO:0000256" key="2">
    <source>
        <dbReference type="ARBA" id="ARBA00022679"/>
    </source>
</evidence>
<dbReference type="EMBL" id="LYTK01000021">
    <property type="protein sequence ID" value="OBQ60946.1"/>
    <property type="molecule type" value="Genomic_DNA"/>
</dbReference>
<dbReference type="PANTHER" id="PTHR37418:SF2">
    <property type="entry name" value="3-KETO-5-AMINOHEXANOATE CLEAVAGE ENZYME"/>
    <property type="match status" value="1"/>
</dbReference>
<evidence type="ECO:0000313" key="6">
    <source>
        <dbReference type="Proteomes" id="UP000093737"/>
    </source>
</evidence>
<dbReference type="RefSeq" id="WP_056566205.1">
    <property type="nucleotide sequence ID" value="NZ_CP033334.1"/>
</dbReference>
<evidence type="ECO:0000256" key="1">
    <source>
        <dbReference type="ARBA" id="ARBA00001947"/>
    </source>
</evidence>
<name>A0A6M7TYK5_RHILI</name>
<keyword evidence="2" id="KW-0808">Transferase</keyword>
<evidence type="ECO:0000313" key="5">
    <source>
        <dbReference type="EMBL" id="OBQ60946.1"/>
    </source>
</evidence>
<keyword evidence="4" id="KW-0862">Zinc</keyword>
<dbReference type="Gene3D" id="3.20.20.70">
    <property type="entry name" value="Aldolase class I"/>
    <property type="match status" value="1"/>
</dbReference>
<accession>A0A6M7TYK5</accession>
<reference evidence="5 6" key="1">
    <citation type="submission" date="2016-05" db="EMBL/GenBank/DDBJ databases">
        <authorList>
            <person name="Ramsay J.P."/>
        </authorList>
    </citation>
    <scope>NUCLEOTIDE SEQUENCE [LARGE SCALE GENOMIC DNA]</scope>
    <source>
        <strain evidence="5 6">NZP2042</strain>
    </source>
</reference>
<dbReference type="GO" id="GO:0043720">
    <property type="term" value="F:3-keto-5-aminohexanoate cleavage activity"/>
    <property type="evidence" value="ECO:0007669"/>
    <property type="project" value="InterPro"/>
</dbReference>
<gene>
    <name evidence="5" type="ORF">A8145_23890</name>
</gene>
<dbReference type="Proteomes" id="UP000093737">
    <property type="component" value="Unassembled WGS sequence"/>
</dbReference>
<evidence type="ECO:0000256" key="4">
    <source>
        <dbReference type="ARBA" id="ARBA00022833"/>
    </source>
</evidence>
<evidence type="ECO:0000256" key="3">
    <source>
        <dbReference type="ARBA" id="ARBA00022723"/>
    </source>
</evidence>
<dbReference type="InterPro" id="IPR008567">
    <property type="entry name" value="BKACE"/>
</dbReference>
<dbReference type="InterPro" id="IPR013785">
    <property type="entry name" value="Aldolase_TIM"/>
</dbReference>
<proteinExistence type="predicted"/>
<comment type="caution">
    <text evidence="5">The sequence shown here is derived from an EMBL/GenBank/DDBJ whole genome shotgun (WGS) entry which is preliminary data.</text>
</comment>
<dbReference type="AlphaFoldDB" id="A0A6M7TYK5"/>
<keyword evidence="3" id="KW-0479">Metal-binding</keyword>
<dbReference type="PANTHER" id="PTHR37418">
    <property type="entry name" value="3-KETO-5-AMINOHEXANOATE CLEAVAGE ENZYME-RELATED"/>
    <property type="match status" value="1"/>
</dbReference>
<comment type="cofactor">
    <cofactor evidence="1">
        <name>Zn(2+)</name>
        <dbReference type="ChEBI" id="CHEBI:29105"/>
    </cofactor>
</comment>
<protein>
    <submittedName>
        <fullName evidence="5">NADPH:quinone reductase</fullName>
    </submittedName>
</protein>
<sequence>MSKDTIITCAVTGSLTRLEDNENLPVTPEQIAASALEAADAGAAILHLHVRYPDGRPSMVLDHYRELVRLIRAKNTEVILNITTGPGGRFQPGEEDPKIAGPRTNFVTAERRVEHIRDLRPDICTLDLNTMTFGSEVVINTPPNVKKMAEIIYDCGVRPEFELFDSGDINLLNDFLASGVFRGPPLVSLVLGVKYGFATTPETMMFARNMLPRDAIWTGFGIGRAAYPMLMQSYLLGGHVRIGMEDTIRMSRTELVKSNAELVEKAKWLLEKLGATIASPGRARSELLLKT</sequence>
<dbReference type="GO" id="GO:0046872">
    <property type="term" value="F:metal ion binding"/>
    <property type="evidence" value="ECO:0007669"/>
    <property type="project" value="UniProtKB-KW"/>
</dbReference>